<accession>A0A8B6D8H6</accession>
<dbReference type="Pfam" id="PF00811">
    <property type="entry name" value="Ependymin"/>
    <property type="match status" value="1"/>
</dbReference>
<evidence type="ECO:0008006" key="4">
    <source>
        <dbReference type="Google" id="ProtNLM"/>
    </source>
</evidence>
<dbReference type="PANTHER" id="PTHR10697:SF1">
    <property type="entry name" value="MAMMALIAN EPENDYMIN-RELATED PROTEIN 1"/>
    <property type="match status" value="1"/>
</dbReference>
<dbReference type="GO" id="GO:0005764">
    <property type="term" value="C:lysosome"/>
    <property type="evidence" value="ECO:0007669"/>
    <property type="project" value="TreeGrafter"/>
</dbReference>
<name>A0A8B6D8H6_MYTGA</name>
<dbReference type="OrthoDB" id="6084362at2759"/>
<dbReference type="GO" id="GO:0005509">
    <property type="term" value="F:calcium ion binding"/>
    <property type="evidence" value="ECO:0007669"/>
    <property type="project" value="InterPro"/>
</dbReference>
<sequence length="192" mass="21987">MKVFIAICCLVAVFGQEPPPCESPKQWEGRRVAYDRSKMYEERSKVSYDETNERVRIIEEVEIGQDRDYYDVLYLHNIGKEYRLNFKTRQCNVTELTRPFRPFGVPPGAEFEGSATLGVSGLPGEFITIENFSGDLMREKARYFGLVTSPDCYPVQTNFMSNDTGLVTMSFYDINVGITDPNVFIPPPECFK</sequence>
<dbReference type="PANTHER" id="PTHR10697">
    <property type="entry name" value="MAMMALIAN EPENDYMIN-RELATED PROTEIN 1"/>
    <property type="match status" value="1"/>
</dbReference>
<dbReference type="GO" id="GO:0005576">
    <property type="term" value="C:extracellular region"/>
    <property type="evidence" value="ECO:0007669"/>
    <property type="project" value="InterPro"/>
</dbReference>
<feature type="signal peptide" evidence="1">
    <location>
        <begin position="1"/>
        <end position="15"/>
    </location>
</feature>
<evidence type="ECO:0000313" key="2">
    <source>
        <dbReference type="EMBL" id="VDI15657.1"/>
    </source>
</evidence>
<organism evidence="2 3">
    <name type="scientific">Mytilus galloprovincialis</name>
    <name type="common">Mediterranean mussel</name>
    <dbReference type="NCBI Taxonomy" id="29158"/>
    <lineage>
        <taxon>Eukaryota</taxon>
        <taxon>Metazoa</taxon>
        <taxon>Spiralia</taxon>
        <taxon>Lophotrochozoa</taxon>
        <taxon>Mollusca</taxon>
        <taxon>Bivalvia</taxon>
        <taxon>Autobranchia</taxon>
        <taxon>Pteriomorphia</taxon>
        <taxon>Mytilida</taxon>
        <taxon>Mytiloidea</taxon>
        <taxon>Mytilidae</taxon>
        <taxon>Mytilinae</taxon>
        <taxon>Mytilus</taxon>
    </lineage>
</organism>
<dbReference type="EMBL" id="UYJE01002999">
    <property type="protein sequence ID" value="VDI15657.1"/>
    <property type="molecule type" value="Genomic_DNA"/>
</dbReference>
<comment type="caution">
    <text evidence="2">The sequence shown here is derived from an EMBL/GenBank/DDBJ whole genome shotgun (WGS) entry which is preliminary data.</text>
</comment>
<keyword evidence="3" id="KW-1185">Reference proteome</keyword>
<reference evidence="2" key="1">
    <citation type="submission" date="2018-11" db="EMBL/GenBank/DDBJ databases">
        <authorList>
            <person name="Alioto T."/>
            <person name="Alioto T."/>
        </authorList>
    </citation>
    <scope>NUCLEOTIDE SEQUENCE</scope>
</reference>
<evidence type="ECO:0000313" key="3">
    <source>
        <dbReference type="Proteomes" id="UP000596742"/>
    </source>
</evidence>
<dbReference type="GO" id="GO:0007160">
    <property type="term" value="P:cell-matrix adhesion"/>
    <property type="evidence" value="ECO:0007669"/>
    <property type="project" value="InterPro"/>
</dbReference>
<dbReference type="PRINTS" id="PR00317">
    <property type="entry name" value="EPENDYMIN"/>
</dbReference>
<proteinExistence type="predicted"/>
<dbReference type="AlphaFoldDB" id="A0A8B6D8H6"/>
<keyword evidence="1" id="KW-0732">Signal</keyword>
<gene>
    <name evidence="2" type="ORF">MGAL_10B074171</name>
</gene>
<protein>
    <recommendedName>
        <fullName evidence="4">Mammalian ependymin-related protein 1</fullName>
    </recommendedName>
</protein>
<dbReference type="Proteomes" id="UP000596742">
    <property type="component" value="Unassembled WGS sequence"/>
</dbReference>
<feature type="chain" id="PRO_5032839855" description="Mammalian ependymin-related protein 1" evidence="1">
    <location>
        <begin position="16"/>
        <end position="192"/>
    </location>
</feature>
<dbReference type="InterPro" id="IPR001299">
    <property type="entry name" value="Ependymin"/>
</dbReference>
<evidence type="ECO:0000256" key="1">
    <source>
        <dbReference type="SAM" id="SignalP"/>
    </source>
</evidence>